<dbReference type="EMBL" id="JBHMCA010000054">
    <property type="protein sequence ID" value="MFB9447830.1"/>
    <property type="molecule type" value="Genomic_DNA"/>
</dbReference>
<sequence length="374" mass="38979">MTGLRDVLVEVAEDAREYDVTDRAVRVVRRRQLVTRLVPVAAALLVVAGLVAVAVPFGRGAEPESPPGAAGLPGRIVPEQSPPLLPEDRGVGRATLAYLNGDTGAWAVLTADGHQYRVDGLQVQAISADGRWLVTLRPDQTRVLRDLAGTGRQELPPGEGAHFSPDGGKLVVPARSGSATIVDLATAARTTVPLDPAPPNRACAIRNSGTLVLCQAPGSPFNGLRLADGATGHIAQNIADLGLPRGETVPAESGSVTLGPDDRTVYLTATQGEHRSLVGYDLGEGRLTVRYPLPDKGPAAERPGANGGVEYGPPDERYLLGINADGPLLLHLAPSRSDPFSVGTAAIEVIARDTGALTTVTLLARPIRLVVYPG</sequence>
<dbReference type="InterPro" id="IPR015943">
    <property type="entry name" value="WD40/YVTN_repeat-like_dom_sf"/>
</dbReference>
<accession>A0ABV5MG33</accession>
<reference evidence="3 4" key="1">
    <citation type="submission" date="2024-09" db="EMBL/GenBank/DDBJ databases">
        <authorList>
            <person name="Sun Q."/>
            <person name="Mori K."/>
        </authorList>
    </citation>
    <scope>NUCLEOTIDE SEQUENCE [LARGE SCALE GENOMIC DNA]</scope>
    <source>
        <strain evidence="3 4">JCM 3307</strain>
    </source>
</reference>
<dbReference type="Gene3D" id="2.130.10.10">
    <property type="entry name" value="YVTN repeat-like/Quinoprotein amine dehydrogenase"/>
    <property type="match status" value="1"/>
</dbReference>
<dbReference type="Proteomes" id="UP001589608">
    <property type="component" value="Unassembled WGS sequence"/>
</dbReference>
<protein>
    <submittedName>
        <fullName evidence="3">Uncharacterized protein</fullName>
    </submittedName>
</protein>
<gene>
    <name evidence="3" type="ORF">ACFFTR_32460</name>
</gene>
<organism evidence="3 4">
    <name type="scientific">Dactylosporangium vinaceum</name>
    <dbReference type="NCBI Taxonomy" id="53362"/>
    <lineage>
        <taxon>Bacteria</taxon>
        <taxon>Bacillati</taxon>
        <taxon>Actinomycetota</taxon>
        <taxon>Actinomycetes</taxon>
        <taxon>Micromonosporales</taxon>
        <taxon>Micromonosporaceae</taxon>
        <taxon>Dactylosporangium</taxon>
    </lineage>
</organism>
<keyword evidence="2" id="KW-0472">Membrane</keyword>
<dbReference type="RefSeq" id="WP_223102770.1">
    <property type="nucleotide sequence ID" value="NZ_CP061913.1"/>
</dbReference>
<evidence type="ECO:0000313" key="3">
    <source>
        <dbReference type="EMBL" id="MFB9447830.1"/>
    </source>
</evidence>
<evidence type="ECO:0000256" key="2">
    <source>
        <dbReference type="SAM" id="Phobius"/>
    </source>
</evidence>
<comment type="caution">
    <text evidence="3">The sequence shown here is derived from an EMBL/GenBank/DDBJ whole genome shotgun (WGS) entry which is preliminary data.</text>
</comment>
<feature type="region of interest" description="Disordered" evidence="1">
    <location>
        <begin position="62"/>
        <end position="86"/>
    </location>
</feature>
<keyword evidence="4" id="KW-1185">Reference proteome</keyword>
<keyword evidence="2" id="KW-0812">Transmembrane</keyword>
<keyword evidence="2" id="KW-1133">Transmembrane helix</keyword>
<proteinExistence type="predicted"/>
<evidence type="ECO:0000313" key="4">
    <source>
        <dbReference type="Proteomes" id="UP001589608"/>
    </source>
</evidence>
<evidence type="ECO:0000256" key="1">
    <source>
        <dbReference type="SAM" id="MobiDB-lite"/>
    </source>
</evidence>
<dbReference type="SUPFAM" id="SSF82171">
    <property type="entry name" value="DPP6 N-terminal domain-like"/>
    <property type="match status" value="1"/>
</dbReference>
<feature type="transmembrane region" description="Helical" evidence="2">
    <location>
        <begin position="33"/>
        <end position="57"/>
    </location>
</feature>
<name>A0ABV5MG33_9ACTN</name>